<organism evidence="8 9">
    <name type="scientific">Epicoccum nigrum</name>
    <name type="common">Soil fungus</name>
    <name type="synonym">Epicoccum purpurascens</name>
    <dbReference type="NCBI Taxonomy" id="105696"/>
    <lineage>
        <taxon>Eukaryota</taxon>
        <taxon>Fungi</taxon>
        <taxon>Dikarya</taxon>
        <taxon>Ascomycota</taxon>
        <taxon>Pezizomycotina</taxon>
        <taxon>Dothideomycetes</taxon>
        <taxon>Pleosporomycetidae</taxon>
        <taxon>Pleosporales</taxon>
        <taxon>Pleosporineae</taxon>
        <taxon>Didymellaceae</taxon>
        <taxon>Epicoccum</taxon>
    </lineage>
</organism>
<feature type="transmembrane region" description="Helical" evidence="6">
    <location>
        <begin position="385"/>
        <end position="407"/>
    </location>
</feature>
<feature type="transmembrane region" description="Helical" evidence="6">
    <location>
        <begin position="452"/>
        <end position="472"/>
    </location>
</feature>
<dbReference type="GO" id="GO:0016020">
    <property type="term" value="C:membrane"/>
    <property type="evidence" value="ECO:0007669"/>
    <property type="project" value="UniProtKB-SubCell"/>
</dbReference>
<evidence type="ECO:0000256" key="3">
    <source>
        <dbReference type="ARBA" id="ARBA00022692"/>
    </source>
</evidence>
<dbReference type="GO" id="GO:0022857">
    <property type="term" value="F:transmembrane transporter activity"/>
    <property type="evidence" value="ECO:0007669"/>
    <property type="project" value="InterPro"/>
</dbReference>
<keyword evidence="3 6" id="KW-0812">Transmembrane</keyword>
<evidence type="ECO:0000256" key="5">
    <source>
        <dbReference type="ARBA" id="ARBA00023136"/>
    </source>
</evidence>
<evidence type="ECO:0000256" key="6">
    <source>
        <dbReference type="SAM" id="Phobius"/>
    </source>
</evidence>
<dbReference type="Gene3D" id="1.20.1250.20">
    <property type="entry name" value="MFS general substrate transporter like domains"/>
    <property type="match status" value="2"/>
</dbReference>
<dbReference type="PROSITE" id="PS50850">
    <property type="entry name" value="MFS"/>
    <property type="match status" value="1"/>
</dbReference>
<feature type="domain" description="Major facilitator superfamily (MFS) profile" evidence="7">
    <location>
        <begin position="65"/>
        <end position="478"/>
    </location>
</feature>
<feature type="transmembrane region" description="Helical" evidence="6">
    <location>
        <begin position="134"/>
        <end position="155"/>
    </location>
</feature>
<evidence type="ECO:0000256" key="1">
    <source>
        <dbReference type="ARBA" id="ARBA00004141"/>
    </source>
</evidence>
<feature type="transmembrane region" description="Helical" evidence="6">
    <location>
        <begin position="331"/>
        <end position="352"/>
    </location>
</feature>
<dbReference type="InterPro" id="IPR036259">
    <property type="entry name" value="MFS_trans_sf"/>
</dbReference>
<dbReference type="PANTHER" id="PTHR43791">
    <property type="entry name" value="PERMEASE-RELATED"/>
    <property type="match status" value="1"/>
</dbReference>
<comment type="subcellular location">
    <subcellularLocation>
        <location evidence="1">Membrane</location>
        <topology evidence="1">Multi-pass membrane protein</topology>
    </subcellularLocation>
</comment>
<dbReference type="Proteomes" id="UP000193240">
    <property type="component" value="Unassembled WGS sequence"/>
</dbReference>
<feature type="transmembrane region" description="Helical" evidence="6">
    <location>
        <begin position="103"/>
        <end position="122"/>
    </location>
</feature>
<dbReference type="PANTHER" id="PTHR43791:SF35">
    <property type="entry name" value="MAJOR FACILITATOR SUPERFAMILY (MFS) PROFILE DOMAIN-CONTAINING PROTEIN"/>
    <property type="match status" value="1"/>
</dbReference>
<keyword evidence="9" id="KW-1185">Reference proteome</keyword>
<keyword evidence="4 6" id="KW-1133">Transmembrane helix</keyword>
<feature type="transmembrane region" description="Helical" evidence="6">
    <location>
        <begin position="195"/>
        <end position="214"/>
    </location>
</feature>
<feature type="transmembrane region" description="Helical" evidence="6">
    <location>
        <begin position="294"/>
        <end position="319"/>
    </location>
</feature>
<evidence type="ECO:0000259" key="7">
    <source>
        <dbReference type="PROSITE" id="PS50850"/>
    </source>
</evidence>
<feature type="transmembrane region" description="Helical" evidence="6">
    <location>
        <begin position="419"/>
        <end position="440"/>
    </location>
</feature>
<proteinExistence type="predicted"/>
<dbReference type="AlphaFoldDB" id="A0A1Y2MD74"/>
<reference evidence="8 9" key="1">
    <citation type="journal article" date="2017" name="Genome Announc.">
        <title>Genome sequence of the saprophytic ascomycete Epicoccum nigrum ICMP 19927 strain isolated from New Zealand.</title>
        <authorList>
            <person name="Fokin M."/>
            <person name="Fleetwood D."/>
            <person name="Weir B.S."/>
            <person name="Villas-Boas S.G."/>
        </authorList>
    </citation>
    <scope>NUCLEOTIDE SEQUENCE [LARGE SCALE GENOMIC DNA]</scope>
    <source>
        <strain evidence="8 9">ICMP 19927</strain>
    </source>
</reference>
<accession>A0A1Y2MD74</accession>
<dbReference type="Pfam" id="PF07690">
    <property type="entry name" value="MFS_1"/>
    <property type="match status" value="1"/>
</dbReference>
<keyword evidence="5 6" id="KW-0472">Membrane</keyword>
<sequence>MNLINLDIVVRDETAPQTLEGLSESKTVDTVHNDEALRVLAQYAGDTSWTPEEEKKLVRRLDRKLISLLVITYGLQYYDKAMLSQAALFGLRDDLKLTGGNRYSFSSSIFYLGFIVGSYPAILMSQRWPIERVAAGIVAVWGLCLMCSAACKNWQGFYAQRFFLGFLESGVSPMFMLIVGGWYKKREQALRMGAWYSATGYVSMISPLINYGLGHISGGGLNSWQYMYLVAGSITVLWALVILFFMPPDPIRARGFSDRERYIAVARMKENNSGVRNKHFKIAQVWESLSDIRFWLIFSIAFLMMIANGPVSSFIPIIISGFGYNRLNSLLLTMPAGAVIGTIELAAPYLAYKVPGIRTWVIVICQCGTITASLLLWLLPRHDKGGLLFACYILASFGGAYAVLMGLQIANTAGYTKRSVTSSGIFVGYCLGNFVGPLLFKPKDAPAYGPGFIAVLATSIAAAALAIVYRYVCIWENHSRNRSGTTEGFDNAYDDDLTDIKNPQFRYTL</sequence>
<protein>
    <recommendedName>
        <fullName evidence="7">Major facilitator superfamily (MFS) profile domain-containing protein</fullName>
    </recommendedName>
</protein>
<feature type="transmembrane region" description="Helical" evidence="6">
    <location>
        <begin position="226"/>
        <end position="246"/>
    </location>
</feature>
<dbReference type="SUPFAM" id="SSF103473">
    <property type="entry name" value="MFS general substrate transporter"/>
    <property type="match status" value="1"/>
</dbReference>
<evidence type="ECO:0000313" key="9">
    <source>
        <dbReference type="Proteomes" id="UP000193240"/>
    </source>
</evidence>
<dbReference type="InterPro" id="IPR020846">
    <property type="entry name" value="MFS_dom"/>
</dbReference>
<name>A0A1Y2MD74_EPING</name>
<evidence type="ECO:0000256" key="2">
    <source>
        <dbReference type="ARBA" id="ARBA00022448"/>
    </source>
</evidence>
<dbReference type="OMA" id="RMGAWYC"/>
<dbReference type="InterPro" id="IPR011701">
    <property type="entry name" value="MFS"/>
</dbReference>
<keyword evidence="2" id="KW-0813">Transport</keyword>
<evidence type="ECO:0000313" key="8">
    <source>
        <dbReference type="EMBL" id="OSS54083.1"/>
    </source>
</evidence>
<dbReference type="InParanoid" id="A0A1Y2MD74"/>
<feature type="transmembrane region" description="Helical" evidence="6">
    <location>
        <begin position="359"/>
        <end position="379"/>
    </location>
</feature>
<gene>
    <name evidence="8" type="ORF">B5807_01687</name>
</gene>
<dbReference type="EMBL" id="KZ107838">
    <property type="protein sequence ID" value="OSS54083.1"/>
    <property type="molecule type" value="Genomic_DNA"/>
</dbReference>
<evidence type="ECO:0000256" key="4">
    <source>
        <dbReference type="ARBA" id="ARBA00022989"/>
    </source>
</evidence>
<feature type="transmembrane region" description="Helical" evidence="6">
    <location>
        <begin position="65"/>
        <end position="83"/>
    </location>
</feature>
<feature type="transmembrane region" description="Helical" evidence="6">
    <location>
        <begin position="161"/>
        <end position="183"/>
    </location>
</feature>